<dbReference type="Gene3D" id="1.10.10.1320">
    <property type="entry name" value="Anti-sigma factor, zinc-finger domain"/>
    <property type="match status" value="1"/>
</dbReference>
<dbReference type="Proteomes" id="UP000297318">
    <property type="component" value="Unassembled WGS sequence"/>
</dbReference>
<keyword evidence="4" id="KW-1133">Transmembrane helix</keyword>
<evidence type="ECO:0000313" key="6">
    <source>
        <dbReference type="Proteomes" id="UP000297318"/>
    </source>
</evidence>
<evidence type="ECO:0000256" key="4">
    <source>
        <dbReference type="SAM" id="Phobius"/>
    </source>
</evidence>
<reference evidence="5 6" key="1">
    <citation type="submission" date="2018-11" db="EMBL/GenBank/DDBJ databases">
        <title>Complete genome sequencing of the Actinobacteria Serinibacter sp. K3-2.</title>
        <authorList>
            <person name="Rakitin A.L."/>
            <person name="Beletsky A.V."/>
            <person name="Mardanov A.V."/>
            <person name="Ravin N.V."/>
            <person name="Gromova A.S."/>
            <person name="Filippova S.N."/>
            <person name="Gal'Chenko V.F."/>
        </authorList>
    </citation>
    <scope>NUCLEOTIDE SEQUENCE [LARGE SCALE GENOMIC DNA]</scope>
    <source>
        <strain evidence="5 6">K3-2</strain>
    </source>
</reference>
<feature type="region of interest" description="Disordered" evidence="3">
    <location>
        <begin position="72"/>
        <end position="101"/>
    </location>
</feature>
<evidence type="ECO:0000256" key="2">
    <source>
        <dbReference type="ARBA" id="ARBA00023163"/>
    </source>
</evidence>
<keyword evidence="4" id="KW-0812">Transmembrane</keyword>
<comment type="caution">
    <text evidence="5">The sequence shown here is derived from an EMBL/GenBank/DDBJ whole genome shotgun (WGS) entry which is preliminary data.</text>
</comment>
<keyword evidence="2" id="KW-0804">Transcription</keyword>
<sequence>MIGPFGHLGADACAFADGSLDEARTAWAEAHLERCEDCAAAVREQRRQRRVTGSLGDVEVPSSLQDRLLALSEGRPETDADEQDAPRPLRGELAPAPWAGGAASRTRRATVRVVAVAAVSVLGVGVAAGGSLMAIGATRTTSPERLTALAAVAPAVATSRVAPVSTARADDVWPTGWTSPDALPDGARVSAVHDLDTGDLRVDLVVDGQDVTVLESEGVLGLTDVTVTRSVRIGDLEAHLVGSWWVAQAGSEIVAVTAADDDVSLAVIGEFDSSGSTGVLESITRGWQVIAGG</sequence>
<proteinExistence type="predicted"/>
<keyword evidence="4" id="KW-0472">Membrane</keyword>
<evidence type="ECO:0000256" key="3">
    <source>
        <dbReference type="SAM" id="MobiDB-lite"/>
    </source>
</evidence>
<evidence type="ECO:0000313" key="5">
    <source>
        <dbReference type="EMBL" id="TGO06190.1"/>
    </source>
</evidence>
<dbReference type="EMBL" id="RHPJ01000001">
    <property type="protein sequence ID" value="TGO06190.1"/>
    <property type="molecule type" value="Genomic_DNA"/>
</dbReference>
<organism evidence="5 6">
    <name type="scientific">Serinibacter arcticus</name>
    <dbReference type="NCBI Taxonomy" id="1655435"/>
    <lineage>
        <taxon>Bacteria</taxon>
        <taxon>Bacillati</taxon>
        <taxon>Actinomycetota</taxon>
        <taxon>Actinomycetes</taxon>
        <taxon>Micrococcales</taxon>
        <taxon>Beutenbergiaceae</taxon>
        <taxon>Serinibacter</taxon>
    </lineage>
</organism>
<protein>
    <recommendedName>
        <fullName evidence="7">Zinc-finger domain-containing protein</fullName>
    </recommendedName>
</protein>
<evidence type="ECO:0008006" key="7">
    <source>
        <dbReference type="Google" id="ProtNLM"/>
    </source>
</evidence>
<keyword evidence="6" id="KW-1185">Reference proteome</keyword>
<accession>A0A4Z1E4I2</accession>
<dbReference type="OrthoDB" id="3743969at2"/>
<dbReference type="AlphaFoldDB" id="A0A4Z1E4I2"/>
<keyword evidence="1" id="KW-0805">Transcription regulation</keyword>
<evidence type="ECO:0000256" key="1">
    <source>
        <dbReference type="ARBA" id="ARBA00023015"/>
    </source>
</evidence>
<gene>
    <name evidence="5" type="ORF">SERN_0382</name>
</gene>
<feature type="compositionally biased region" description="Basic and acidic residues" evidence="3">
    <location>
        <begin position="74"/>
        <end position="90"/>
    </location>
</feature>
<dbReference type="RefSeq" id="WP_135848429.1">
    <property type="nucleotide sequence ID" value="NZ_RHPJ01000001.1"/>
</dbReference>
<feature type="transmembrane region" description="Helical" evidence="4">
    <location>
        <begin position="113"/>
        <end position="135"/>
    </location>
</feature>
<dbReference type="InterPro" id="IPR041916">
    <property type="entry name" value="Anti_sigma_zinc_sf"/>
</dbReference>
<name>A0A4Z1E4I2_9MICO</name>